<keyword evidence="3 5" id="KW-0863">Zinc-finger</keyword>
<accession>Q75AH7</accession>
<evidence type="ECO:0000313" key="8">
    <source>
        <dbReference type="EMBL" id="AAS51870.1"/>
    </source>
</evidence>
<dbReference type="InParanoid" id="Q75AH7"/>
<dbReference type="PANTHER" id="PTHR14003:SF19">
    <property type="entry name" value="YY2 TRANSCRIPTION FACTOR"/>
    <property type="match status" value="1"/>
</dbReference>
<dbReference type="PROSITE" id="PS50157">
    <property type="entry name" value="ZINC_FINGER_C2H2_2"/>
    <property type="match status" value="2"/>
</dbReference>
<reference evidence="9" key="2">
    <citation type="journal article" date="2013" name="G3 (Bethesda)">
        <title>Genomes of Ashbya fungi isolated from insects reveal four mating-type loci, numerous translocations, lack of transposons, and distinct gene duplications.</title>
        <authorList>
            <person name="Dietrich F.S."/>
            <person name="Voegeli S."/>
            <person name="Kuo S."/>
            <person name="Philippsen P."/>
        </authorList>
    </citation>
    <scope>GENOME REANNOTATION</scope>
    <source>
        <strain evidence="9">ATCC 10895 / CBS 109.51 / FGSC 9923 / NRRL Y-1056</strain>
    </source>
</reference>
<dbReference type="eggNOG" id="KOG1721">
    <property type="taxonomic scope" value="Eukaryota"/>
</dbReference>
<dbReference type="SUPFAM" id="SSF57667">
    <property type="entry name" value="beta-beta-alpha zinc fingers"/>
    <property type="match status" value="1"/>
</dbReference>
<keyword evidence="1" id="KW-0479">Metal-binding</keyword>
<keyword evidence="9" id="KW-1185">Reference proteome</keyword>
<evidence type="ECO:0000256" key="3">
    <source>
        <dbReference type="ARBA" id="ARBA00022771"/>
    </source>
</evidence>
<dbReference type="Gene3D" id="3.30.160.60">
    <property type="entry name" value="Classic Zinc Finger"/>
    <property type="match status" value="2"/>
</dbReference>
<reference evidence="8 9" key="1">
    <citation type="journal article" date="2004" name="Science">
        <title>The Ashbya gossypii genome as a tool for mapping the ancient Saccharomyces cerevisiae genome.</title>
        <authorList>
            <person name="Dietrich F.S."/>
            <person name="Voegeli S."/>
            <person name="Brachat S."/>
            <person name="Lerch A."/>
            <person name="Gates K."/>
            <person name="Steiner S."/>
            <person name="Mohr C."/>
            <person name="Pohlmann R."/>
            <person name="Luedi P."/>
            <person name="Choi S."/>
            <person name="Wing R.A."/>
            <person name="Flavier A."/>
            <person name="Gaffney T.D."/>
            <person name="Philippsen P."/>
        </authorList>
    </citation>
    <scope>NUCLEOTIDE SEQUENCE [LARGE SCALE GENOMIC DNA]</scope>
    <source>
        <strain evidence="9">ATCC 10895 / CBS 109.51 / FGSC 9923 / NRRL Y-1056</strain>
    </source>
</reference>
<protein>
    <submittedName>
        <fullName evidence="8">ADL050Wp</fullName>
    </submittedName>
</protein>
<feature type="domain" description="C2H2-type" evidence="7">
    <location>
        <begin position="104"/>
        <end position="133"/>
    </location>
</feature>
<keyword evidence="4" id="KW-0862">Zinc</keyword>
<dbReference type="GO" id="GO:0000978">
    <property type="term" value="F:RNA polymerase II cis-regulatory region sequence-specific DNA binding"/>
    <property type="evidence" value="ECO:0007669"/>
    <property type="project" value="UniProtKB-ARBA"/>
</dbReference>
<sequence length="146" mass="16079">MLPTLHSEEPKKTFTGPVQSYPWTRLEDPGQSSAEDGGTAGEQEYTMAADGDAPAARPSPFGSPPALSPLMALNSKTCPVCLKEFTRKTSLNTHLLIHADIRPYLCDYANCNKSFNVKSNLNRHLRIHRGHELHHEQGSSQEPSDP</sequence>
<feature type="domain" description="C2H2-type" evidence="7">
    <location>
        <begin position="76"/>
        <end position="103"/>
    </location>
</feature>
<dbReference type="GO" id="GO:0000981">
    <property type="term" value="F:DNA-binding transcription factor activity, RNA polymerase II-specific"/>
    <property type="evidence" value="ECO:0007669"/>
    <property type="project" value="UniProtKB-ARBA"/>
</dbReference>
<dbReference type="SMART" id="SM00355">
    <property type="entry name" value="ZnF_C2H2"/>
    <property type="match status" value="2"/>
</dbReference>
<name>Q75AH7_EREGS</name>
<evidence type="ECO:0000256" key="1">
    <source>
        <dbReference type="ARBA" id="ARBA00022723"/>
    </source>
</evidence>
<dbReference type="InterPro" id="IPR036236">
    <property type="entry name" value="Znf_C2H2_sf"/>
</dbReference>
<evidence type="ECO:0000313" key="9">
    <source>
        <dbReference type="Proteomes" id="UP000000591"/>
    </source>
</evidence>
<feature type="compositionally biased region" description="Basic and acidic residues" evidence="6">
    <location>
        <begin position="1"/>
        <end position="12"/>
    </location>
</feature>
<evidence type="ECO:0000256" key="2">
    <source>
        <dbReference type="ARBA" id="ARBA00022737"/>
    </source>
</evidence>
<evidence type="ECO:0000256" key="5">
    <source>
        <dbReference type="PROSITE-ProRule" id="PRU00042"/>
    </source>
</evidence>
<dbReference type="Pfam" id="PF00096">
    <property type="entry name" value="zf-C2H2"/>
    <property type="match status" value="2"/>
</dbReference>
<organism evidence="8 9">
    <name type="scientific">Eremothecium gossypii (strain ATCC 10895 / CBS 109.51 / FGSC 9923 / NRRL Y-1056)</name>
    <name type="common">Yeast</name>
    <name type="synonym">Ashbya gossypii</name>
    <dbReference type="NCBI Taxonomy" id="284811"/>
    <lineage>
        <taxon>Eukaryota</taxon>
        <taxon>Fungi</taxon>
        <taxon>Dikarya</taxon>
        <taxon>Ascomycota</taxon>
        <taxon>Saccharomycotina</taxon>
        <taxon>Saccharomycetes</taxon>
        <taxon>Saccharomycetales</taxon>
        <taxon>Saccharomycetaceae</taxon>
        <taxon>Eremothecium</taxon>
    </lineage>
</organism>
<dbReference type="KEGG" id="ago:AGOS_ADL050W"/>
<dbReference type="PANTHER" id="PTHR14003">
    <property type="entry name" value="TRANSCRIPTIONAL REPRESSOR PROTEIN YY"/>
    <property type="match status" value="1"/>
</dbReference>
<gene>
    <name evidence="8" type="ORF">AGOS_ADL050W</name>
</gene>
<dbReference type="RefSeq" id="NP_984046.1">
    <property type="nucleotide sequence ID" value="NM_209399.1"/>
</dbReference>
<dbReference type="HOGENOM" id="CLU_108112_0_0_1"/>
<evidence type="ECO:0000256" key="6">
    <source>
        <dbReference type="SAM" id="MobiDB-lite"/>
    </source>
</evidence>
<evidence type="ECO:0000256" key="4">
    <source>
        <dbReference type="ARBA" id="ARBA00022833"/>
    </source>
</evidence>
<dbReference type="GO" id="GO:0008270">
    <property type="term" value="F:zinc ion binding"/>
    <property type="evidence" value="ECO:0007669"/>
    <property type="project" value="UniProtKB-KW"/>
</dbReference>
<dbReference type="EMBL" id="AE016817">
    <property type="protein sequence ID" value="AAS51870.1"/>
    <property type="molecule type" value="Genomic_DNA"/>
</dbReference>
<proteinExistence type="predicted"/>
<dbReference type="FunFam" id="3.30.160.60:FF:000125">
    <property type="entry name" value="Putative zinc finger protein 143"/>
    <property type="match status" value="1"/>
</dbReference>
<dbReference type="OrthoDB" id="6077919at2759"/>
<dbReference type="AlphaFoldDB" id="Q75AH7"/>
<feature type="region of interest" description="Disordered" evidence="6">
    <location>
        <begin position="1"/>
        <end position="68"/>
    </location>
</feature>
<dbReference type="GeneID" id="4620194"/>
<dbReference type="Proteomes" id="UP000000591">
    <property type="component" value="Chromosome IV"/>
</dbReference>
<dbReference type="PROSITE" id="PS00028">
    <property type="entry name" value="ZINC_FINGER_C2H2_1"/>
    <property type="match status" value="2"/>
</dbReference>
<dbReference type="InterPro" id="IPR013087">
    <property type="entry name" value="Znf_C2H2_type"/>
</dbReference>
<dbReference type="OMA" id="HELHHEQ"/>
<evidence type="ECO:0000259" key="7">
    <source>
        <dbReference type="PROSITE" id="PS50157"/>
    </source>
</evidence>
<keyword evidence="2" id="KW-0677">Repeat</keyword>